<evidence type="ECO:0000256" key="4">
    <source>
        <dbReference type="ARBA" id="ARBA00022840"/>
    </source>
</evidence>
<protein>
    <recommendedName>
        <fullName evidence="6">UvrD-like helicase ATP-binding domain-containing protein</fullName>
    </recommendedName>
</protein>
<dbReference type="GO" id="GO:0003677">
    <property type="term" value="F:DNA binding"/>
    <property type="evidence" value="ECO:0007669"/>
    <property type="project" value="InterPro"/>
</dbReference>
<dbReference type="SUPFAM" id="SSF52540">
    <property type="entry name" value="P-loop containing nucleoside triphosphate hydrolases"/>
    <property type="match status" value="1"/>
</dbReference>
<evidence type="ECO:0000259" key="6">
    <source>
        <dbReference type="PROSITE" id="PS51198"/>
    </source>
</evidence>
<keyword evidence="1 5" id="KW-0547">Nucleotide-binding</keyword>
<dbReference type="AlphaFoldDB" id="A0A1L4D0R7"/>
<dbReference type="PROSITE" id="PS51198">
    <property type="entry name" value="UVRD_HELICASE_ATP_BIND"/>
    <property type="match status" value="1"/>
</dbReference>
<keyword evidence="8" id="KW-1185">Reference proteome</keyword>
<dbReference type="InterPro" id="IPR027417">
    <property type="entry name" value="P-loop_NTPase"/>
</dbReference>
<keyword evidence="4 5" id="KW-0067">ATP-binding</keyword>
<dbReference type="KEGG" id="saqi:AXG55_07565"/>
<dbReference type="GO" id="GO:0000725">
    <property type="term" value="P:recombinational repair"/>
    <property type="evidence" value="ECO:0007669"/>
    <property type="project" value="TreeGrafter"/>
</dbReference>
<reference evidence="7 8" key="1">
    <citation type="submission" date="2016-10" db="EMBL/GenBank/DDBJ databases">
        <title>Silvanigrella aquatica sp. nov., isolated from a freshwater lake located in the Black Forest, Germany, description of Silvanigrellaceae fam. nov., Silvanigrellales ord. nov., reclassification of the order Bdellovibrionales in the class Oligoflexia, reclassification of the families Bacteriovoracaceae and Halobacteriovoraceae in the new order Bacteriovoracales ord. nov., and reclassification of the family Pseudobacteriovoracaceae in the order Oligoflexiales.</title>
        <authorList>
            <person name="Hahn M.W."/>
            <person name="Schmidt J."/>
            <person name="Koll U."/>
            <person name="Rohde M."/>
            <person name="Verbag S."/>
            <person name="Pitt A."/>
            <person name="Nakai R."/>
            <person name="Naganuma T."/>
            <person name="Lang E."/>
        </authorList>
    </citation>
    <scope>NUCLEOTIDE SEQUENCE [LARGE SCALE GENOMIC DNA]</scope>
    <source>
        <strain evidence="7 8">MWH-Nonnen-W8red</strain>
    </source>
</reference>
<keyword evidence="2 5" id="KW-0378">Hydrolase</keyword>
<dbReference type="PANTHER" id="PTHR11070">
    <property type="entry name" value="UVRD / RECB / PCRA DNA HELICASE FAMILY MEMBER"/>
    <property type="match status" value="1"/>
</dbReference>
<gene>
    <name evidence="7" type="ORF">AXG55_07565</name>
</gene>
<dbReference type="STRING" id="1915309.AXG55_07565"/>
<name>A0A1L4D0R7_9BACT</name>
<evidence type="ECO:0000313" key="8">
    <source>
        <dbReference type="Proteomes" id="UP000184731"/>
    </source>
</evidence>
<accession>A0A1L4D0R7</accession>
<dbReference type="GO" id="GO:0005829">
    <property type="term" value="C:cytosol"/>
    <property type="evidence" value="ECO:0007669"/>
    <property type="project" value="TreeGrafter"/>
</dbReference>
<organism evidence="7 8">
    <name type="scientific">Silvanigrella aquatica</name>
    <dbReference type="NCBI Taxonomy" id="1915309"/>
    <lineage>
        <taxon>Bacteria</taxon>
        <taxon>Pseudomonadati</taxon>
        <taxon>Bdellovibrionota</taxon>
        <taxon>Oligoflexia</taxon>
        <taxon>Silvanigrellales</taxon>
        <taxon>Silvanigrellaceae</taxon>
        <taxon>Silvanigrella</taxon>
    </lineage>
</organism>
<dbReference type="InterPro" id="IPR000212">
    <property type="entry name" value="DNA_helicase_UvrD/REP"/>
</dbReference>
<dbReference type="GO" id="GO:0016787">
    <property type="term" value="F:hydrolase activity"/>
    <property type="evidence" value="ECO:0007669"/>
    <property type="project" value="UniProtKB-UniRule"/>
</dbReference>
<evidence type="ECO:0000313" key="7">
    <source>
        <dbReference type="EMBL" id="APJ03770.1"/>
    </source>
</evidence>
<evidence type="ECO:0000256" key="3">
    <source>
        <dbReference type="ARBA" id="ARBA00022806"/>
    </source>
</evidence>
<feature type="domain" description="UvrD-like helicase ATP-binding" evidence="6">
    <location>
        <begin position="13"/>
        <end position="334"/>
    </location>
</feature>
<proteinExistence type="predicted"/>
<dbReference type="InterPro" id="IPR014016">
    <property type="entry name" value="UvrD-like_ATP-bd"/>
</dbReference>
<dbReference type="PANTHER" id="PTHR11070:SF67">
    <property type="entry name" value="DNA 3'-5' HELICASE"/>
    <property type="match status" value="1"/>
</dbReference>
<dbReference type="Gene3D" id="3.40.50.300">
    <property type="entry name" value="P-loop containing nucleotide triphosphate hydrolases"/>
    <property type="match status" value="3"/>
</dbReference>
<evidence type="ECO:0000256" key="5">
    <source>
        <dbReference type="PROSITE-ProRule" id="PRU00560"/>
    </source>
</evidence>
<dbReference type="EMBL" id="CP017834">
    <property type="protein sequence ID" value="APJ03770.1"/>
    <property type="molecule type" value="Genomic_DNA"/>
</dbReference>
<sequence>MKAKFMNHYTIEQQKCIQFFPHTHDVKQHLLIEAGAGAGKTAVLTERIKWLLINKPKNINPSKLFIVTFSNDATKQIQEKIEKEISKDLNISDALSLIHISTIDSFFAELVQCIYPTWWESKQKNTFQMPPRLQLIEEDIVCQELKNSIHHFFIQHHFNDIELAYTIDFILSGAIKKSFIDSQGTLETILKTLCNETFLASSPEHLRIAAKEIHPSTPYLIHEFHKLARNEYEKRIIKGEFTYSDRALFLKENLKNNIPIQLQELIVDEYQDTNHIQHEILFRMVTECKARMIVVGDPKQSIYGFRNASVDVFQNLKIQNNWEHIELKKNFRSQPNLLNEMNLLSHFAFSWENPNFSAEFKNSYFYSEAKKKFTPENALEAGIKIDITKEEPCVHLVTTSLNKERFFSDIDKEFISQNNIKLEQYSLAVYANYIKEYQKKYNTQWNEMVILCEENKDAEKISQALKNIHVPVLNGSQKNKDTESSLEYQVALSLSRCLAGENDLFDLYQIMQSPLSHMTHHDIEKYFYFKKCDQFLENKIINIIEEHKIIAKDNFFKAWQLLRWKLVNLHNDFIKKSNASLFCAKMDQFSFALSAKLDSPHFRETLENSIADKINDKINLKNKNILPYPLRQWNVKSSSHIDFENSNSLEIKTVHKAKGLQWKHVFFYPKYGKLKSMGKFVSSLSDSFLDITWLQDDVENMSVLKRIRNEKFTENDMNIEYKPNGEIKKSYYFPNLRKQAEQDFERQRVFYTAFTRAQENLILLQPKRLKKDGFRDEIGKITECESLDFQNYLEEEVFIKYLDLHFKLRGFPKTKGKSAKNSEKKLPPEPWLQQDQELSPKNILNENKKISYQEYGPYFIKKFLEKKAENSNSEDIKYESAFSFNFFKEKYFKLDNDFILEKSNHEQIEKDESISKNNKFQNINYKIDHFKKNRERISKGILYHAAAENRKATLNSLQYLIEKISIAAFHEFEVWIKTSNKNNFLNTSRHIVDFLGILNPKDLLNLPFNEIYNLSHKEIENIKNKIQHIPINTKILFIIDYKTGNHALSHIDQIKNYMKIFSSINGFPEVKLDDHENSQFIPLGCLCYNNKLQSSNILTLDGQNLPFYNLMNGESIYLFI</sequence>
<dbReference type="Proteomes" id="UP000184731">
    <property type="component" value="Chromosome"/>
</dbReference>
<dbReference type="GO" id="GO:0043138">
    <property type="term" value="F:3'-5' DNA helicase activity"/>
    <property type="evidence" value="ECO:0007669"/>
    <property type="project" value="TreeGrafter"/>
</dbReference>
<feature type="binding site" evidence="5">
    <location>
        <begin position="34"/>
        <end position="41"/>
    </location>
    <ligand>
        <name>ATP</name>
        <dbReference type="ChEBI" id="CHEBI:30616"/>
    </ligand>
</feature>
<dbReference type="Pfam" id="PF00580">
    <property type="entry name" value="UvrD-helicase"/>
    <property type="match status" value="1"/>
</dbReference>
<keyword evidence="3 5" id="KW-0347">Helicase</keyword>
<dbReference type="CDD" id="cd17932">
    <property type="entry name" value="DEXQc_UvrD"/>
    <property type="match status" value="1"/>
</dbReference>
<dbReference type="GO" id="GO:0005524">
    <property type="term" value="F:ATP binding"/>
    <property type="evidence" value="ECO:0007669"/>
    <property type="project" value="UniProtKB-UniRule"/>
</dbReference>
<evidence type="ECO:0000256" key="1">
    <source>
        <dbReference type="ARBA" id="ARBA00022741"/>
    </source>
</evidence>
<evidence type="ECO:0000256" key="2">
    <source>
        <dbReference type="ARBA" id="ARBA00022801"/>
    </source>
</evidence>